<comment type="caution">
    <text evidence="1">The sequence shown here is derived from an EMBL/GenBank/DDBJ whole genome shotgun (WGS) entry which is preliminary data.</text>
</comment>
<evidence type="ECO:0000313" key="1">
    <source>
        <dbReference type="EMBL" id="OGD88991.1"/>
    </source>
</evidence>
<gene>
    <name evidence="1" type="ORF">A3D04_01435</name>
</gene>
<accession>A0A1F5GAU4</accession>
<sequence>MFTRIGFILKTTPRRSKSSEPLLALQVRQVAKESLGKILREYPEDLDKKIKVKSFKNGVLVVIAPSLLSAELHTRSEGLKKDINKGLAKKVVEKIRFRSS</sequence>
<dbReference type="Proteomes" id="UP000177369">
    <property type="component" value="Unassembled WGS sequence"/>
</dbReference>
<proteinExistence type="predicted"/>
<name>A0A1F5GAU4_9BACT</name>
<protein>
    <recommendedName>
        <fullName evidence="3">DUF721 domain-containing protein</fullName>
    </recommendedName>
</protein>
<evidence type="ECO:0008006" key="3">
    <source>
        <dbReference type="Google" id="ProtNLM"/>
    </source>
</evidence>
<dbReference type="AlphaFoldDB" id="A0A1F5GAU4"/>
<dbReference type="STRING" id="1797714.A3D04_01435"/>
<evidence type="ECO:0000313" key="2">
    <source>
        <dbReference type="Proteomes" id="UP000177369"/>
    </source>
</evidence>
<organism evidence="1 2">
    <name type="scientific">Candidatus Curtissbacteria bacterium RIFCSPHIGHO2_02_FULL_40_16b</name>
    <dbReference type="NCBI Taxonomy" id="1797714"/>
    <lineage>
        <taxon>Bacteria</taxon>
        <taxon>Candidatus Curtissiibacteriota</taxon>
    </lineage>
</organism>
<dbReference type="EMBL" id="MFBD01000015">
    <property type="protein sequence ID" value="OGD88991.1"/>
    <property type="molecule type" value="Genomic_DNA"/>
</dbReference>
<reference evidence="1 2" key="1">
    <citation type="journal article" date="2016" name="Nat. Commun.">
        <title>Thousands of microbial genomes shed light on interconnected biogeochemical processes in an aquifer system.</title>
        <authorList>
            <person name="Anantharaman K."/>
            <person name="Brown C.T."/>
            <person name="Hug L.A."/>
            <person name="Sharon I."/>
            <person name="Castelle C.J."/>
            <person name="Probst A.J."/>
            <person name="Thomas B.C."/>
            <person name="Singh A."/>
            <person name="Wilkins M.J."/>
            <person name="Karaoz U."/>
            <person name="Brodie E.L."/>
            <person name="Williams K.H."/>
            <person name="Hubbard S.S."/>
            <person name="Banfield J.F."/>
        </authorList>
    </citation>
    <scope>NUCLEOTIDE SEQUENCE [LARGE SCALE GENOMIC DNA]</scope>
</reference>